<accession>A0A1D1Z8N2</accession>
<gene>
    <name evidence="2" type="primary">TP_0761</name>
    <name evidence="2" type="ORF">g.21030</name>
</gene>
<protein>
    <submittedName>
        <fullName evidence="2">Uncharacterized protein TP_0761</fullName>
    </submittedName>
</protein>
<feature type="non-terminal residue" evidence="2">
    <location>
        <position position="1"/>
    </location>
</feature>
<evidence type="ECO:0000256" key="1">
    <source>
        <dbReference type="SAM" id="MobiDB-lite"/>
    </source>
</evidence>
<proteinExistence type="predicted"/>
<feature type="compositionally biased region" description="Basic residues" evidence="1">
    <location>
        <begin position="1"/>
        <end position="19"/>
    </location>
</feature>
<dbReference type="EMBL" id="GDJX01004691">
    <property type="protein sequence ID" value="JAT63245.1"/>
    <property type="molecule type" value="Transcribed_RNA"/>
</dbReference>
<name>A0A1D1Z8N2_9ARAE</name>
<reference evidence="2" key="1">
    <citation type="submission" date="2015-07" db="EMBL/GenBank/DDBJ databases">
        <title>Transcriptome Assembly of Anthurium amnicola.</title>
        <authorList>
            <person name="Suzuki J."/>
        </authorList>
    </citation>
    <scope>NUCLEOTIDE SEQUENCE</scope>
</reference>
<dbReference type="AlphaFoldDB" id="A0A1D1Z8N2"/>
<evidence type="ECO:0000313" key="2">
    <source>
        <dbReference type="EMBL" id="JAT63245.1"/>
    </source>
</evidence>
<feature type="region of interest" description="Disordered" evidence="1">
    <location>
        <begin position="1"/>
        <end position="22"/>
    </location>
</feature>
<organism evidence="2">
    <name type="scientific">Anthurium amnicola</name>
    <dbReference type="NCBI Taxonomy" id="1678845"/>
    <lineage>
        <taxon>Eukaryota</taxon>
        <taxon>Viridiplantae</taxon>
        <taxon>Streptophyta</taxon>
        <taxon>Embryophyta</taxon>
        <taxon>Tracheophyta</taxon>
        <taxon>Spermatophyta</taxon>
        <taxon>Magnoliopsida</taxon>
        <taxon>Liliopsida</taxon>
        <taxon>Araceae</taxon>
        <taxon>Pothoideae</taxon>
        <taxon>Potheae</taxon>
        <taxon>Anthurium</taxon>
    </lineage>
</organism>
<sequence length="144" mass="16519">RTIKMTRTKNTKRKRKRNKSFMQNDLSFVQREPYFLRSSKIKNKSQRVGSLPFEPTFITFANGTPPCVFFDGVDEPDSEIAEKLKLPHEKYRFLDDEAKFMAQINYIMWATGAPENGKVPISPLNPSHFNYSYGIASSSKSTGV</sequence>